<comment type="similarity">
    <text evidence="1">Belongs to the thioredoxin family. DsbA subfamily.</text>
</comment>
<feature type="domain" description="Thioredoxin-like fold" evidence="7">
    <location>
        <begin position="91"/>
        <end position="255"/>
    </location>
</feature>
<evidence type="ECO:0000256" key="2">
    <source>
        <dbReference type="ARBA" id="ARBA00022729"/>
    </source>
</evidence>
<feature type="transmembrane region" description="Helical" evidence="6">
    <location>
        <begin position="39"/>
        <end position="59"/>
    </location>
</feature>
<comment type="caution">
    <text evidence="8">The sequence shown here is derived from an EMBL/GenBank/DDBJ whole genome shotgun (WGS) entry which is preliminary data.</text>
</comment>
<evidence type="ECO:0000256" key="1">
    <source>
        <dbReference type="ARBA" id="ARBA00005791"/>
    </source>
</evidence>
<organism evidence="8 9">
    <name type="scientific">Kutzneria viridogrisea</name>
    <dbReference type="NCBI Taxonomy" id="47990"/>
    <lineage>
        <taxon>Bacteria</taxon>
        <taxon>Bacillati</taxon>
        <taxon>Actinomycetota</taxon>
        <taxon>Actinomycetes</taxon>
        <taxon>Pseudonocardiales</taxon>
        <taxon>Pseudonocardiaceae</taxon>
        <taxon>Kutzneria</taxon>
    </lineage>
</organism>
<keyword evidence="6" id="KW-1133">Transmembrane helix</keyword>
<evidence type="ECO:0000256" key="3">
    <source>
        <dbReference type="ARBA" id="ARBA00023002"/>
    </source>
</evidence>
<accession>A0ABR6BU85</accession>
<name>A0ABR6BU85_9PSEU</name>
<dbReference type="RefSeq" id="WP_025354758.1">
    <property type="nucleotide sequence ID" value="NZ_BAAABQ010000019.1"/>
</dbReference>
<evidence type="ECO:0000256" key="5">
    <source>
        <dbReference type="ARBA" id="ARBA00023284"/>
    </source>
</evidence>
<evidence type="ECO:0000313" key="9">
    <source>
        <dbReference type="Proteomes" id="UP000517916"/>
    </source>
</evidence>
<dbReference type="EMBL" id="JACJID010000006">
    <property type="protein sequence ID" value="MBA8930186.1"/>
    <property type="molecule type" value="Genomic_DNA"/>
</dbReference>
<dbReference type="Proteomes" id="UP000517916">
    <property type="component" value="Unassembled WGS sequence"/>
</dbReference>
<sequence length="265" mass="28273">MGGAERSKRQRQQDANKNKAAAAKAVAAARGANKDRRNIIIGVVGILVVAAIVIVAVTLKSKEVDKNKLEAIGVAKAASEYQATVGDDGVITAGKPDAKVKVDVWEDFICPACGEFEKRDNAQIDKALAEGKLQVRYHIVNMLDRSSVPAGYSTLAGNATLAAAKAGKFADYHSSLFNSQPREGSEGYTADQLINLGQRIGITGDQFANDVRNSTYTSKVTANYDAVKEQPWYKGTPTVRSGDTSIDVLKDGQWLDKLLNGAANS</sequence>
<dbReference type="PANTHER" id="PTHR13887:SF14">
    <property type="entry name" value="DISULFIDE BOND FORMATION PROTEIN D"/>
    <property type="match status" value="1"/>
</dbReference>
<keyword evidence="2" id="KW-0732">Signal</keyword>
<keyword evidence="6" id="KW-0472">Membrane</keyword>
<dbReference type="CDD" id="cd02972">
    <property type="entry name" value="DsbA_family"/>
    <property type="match status" value="1"/>
</dbReference>
<reference evidence="8 9" key="1">
    <citation type="submission" date="2020-08" db="EMBL/GenBank/DDBJ databases">
        <title>Genomic Encyclopedia of Archaeal and Bacterial Type Strains, Phase II (KMG-II): from individual species to whole genera.</title>
        <authorList>
            <person name="Goeker M."/>
        </authorList>
    </citation>
    <scope>NUCLEOTIDE SEQUENCE [LARGE SCALE GENOMIC DNA]</scope>
    <source>
        <strain evidence="8 9">DSM 43850</strain>
    </source>
</reference>
<proteinExistence type="inferred from homology"/>
<keyword evidence="3" id="KW-0560">Oxidoreductase</keyword>
<evidence type="ECO:0000313" key="8">
    <source>
        <dbReference type="EMBL" id="MBA8930186.1"/>
    </source>
</evidence>
<dbReference type="SUPFAM" id="SSF52833">
    <property type="entry name" value="Thioredoxin-like"/>
    <property type="match status" value="1"/>
</dbReference>
<dbReference type="InterPro" id="IPR012336">
    <property type="entry name" value="Thioredoxin-like_fold"/>
</dbReference>
<dbReference type="Pfam" id="PF13462">
    <property type="entry name" value="Thioredoxin_4"/>
    <property type="match status" value="1"/>
</dbReference>
<keyword evidence="8" id="KW-0413">Isomerase</keyword>
<keyword evidence="4" id="KW-1015">Disulfide bond</keyword>
<dbReference type="InterPro" id="IPR036249">
    <property type="entry name" value="Thioredoxin-like_sf"/>
</dbReference>
<keyword evidence="5" id="KW-0676">Redox-active center</keyword>
<evidence type="ECO:0000256" key="6">
    <source>
        <dbReference type="SAM" id="Phobius"/>
    </source>
</evidence>
<keyword evidence="6" id="KW-0812">Transmembrane</keyword>
<dbReference type="Gene3D" id="3.40.30.10">
    <property type="entry name" value="Glutaredoxin"/>
    <property type="match status" value="1"/>
</dbReference>
<keyword evidence="9" id="KW-1185">Reference proteome</keyword>
<gene>
    <name evidence="8" type="ORF">BC739_007419</name>
</gene>
<protein>
    <submittedName>
        <fullName evidence="8">Protein-disulfide isomerase</fullName>
    </submittedName>
</protein>
<evidence type="ECO:0000256" key="4">
    <source>
        <dbReference type="ARBA" id="ARBA00023157"/>
    </source>
</evidence>
<evidence type="ECO:0000259" key="7">
    <source>
        <dbReference type="Pfam" id="PF13462"/>
    </source>
</evidence>
<dbReference type="PANTHER" id="PTHR13887">
    <property type="entry name" value="GLUTATHIONE S-TRANSFERASE KAPPA"/>
    <property type="match status" value="1"/>
</dbReference>
<dbReference type="GO" id="GO:0016853">
    <property type="term" value="F:isomerase activity"/>
    <property type="evidence" value="ECO:0007669"/>
    <property type="project" value="UniProtKB-KW"/>
</dbReference>